<keyword evidence="3" id="KW-0812">Transmembrane</keyword>
<evidence type="ECO:0000313" key="9">
    <source>
        <dbReference type="EMBL" id="EKF85567.1"/>
    </source>
</evidence>
<keyword evidence="10" id="KW-1185">Reference proteome</keyword>
<dbReference type="GO" id="GO:0005524">
    <property type="term" value="F:ATP binding"/>
    <property type="evidence" value="ECO:0007669"/>
    <property type="project" value="UniProtKB-KW"/>
</dbReference>
<evidence type="ECO:0000256" key="3">
    <source>
        <dbReference type="ARBA" id="ARBA00022692"/>
    </source>
</evidence>
<dbReference type="InterPro" id="IPR017871">
    <property type="entry name" value="ABC_transporter-like_CS"/>
</dbReference>
<dbReference type="InterPro" id="IPR025302">
    <property type="entry name" value="DrrA1/2-like_C"/>
</dbReference>
<dbReference type="FunFam" id="3.40.50.300:FF:000335">
    <property type="entry name" value="ATP binding cassette subfamily A member 5"/>
    <property type="match status" value="1"/>
</dbReference>
<dbReference type="SUPFAM" id="SSF52540">
    <property type="entry name" value="P-loop containing nucleoside triphosphate hydrolases"/>
    <property type="match status" value="1"/>
</dbReference>
<comment type="subcellular location">
    <subcellularLocation>
        <location evidence="1">Membrane</location>
        <topology evidence="1">Multi-pass membrane protein</topology>
    </subcellularLocation>
</comment>
<keyword evidence="4" id="KW-0547">Nucleotide-binding</keyword>
<dbReference type="Pfam" id="PF13732">
    <property type="entry name" value="DrrA1-3_C"/>
    <property type="match status" value="1"/>
</dbReference>
<dbReference type="GO" id="GO:0016887">
    <property type="term" value="F:ATP hydrolysis activity"/>
    <property type="evidence" value="ECO:0007669"/>
    <property type="project" value="InterPro"/>
</dbReference>
<keyword evidence="5" id="KW-0067">ATP-binding</keyword>
<organism evidence="9 10">
    <name type="scientific">Methanobacterium formicicum (strain DSM 3637 / PP1)</name>
    <dbReference type="NCBI Taxonomy" id="1204725"/>
    <lineage>
        <taxon>Archaea</taxon>
        <taxon>Methanobacteriati</taxon>
        <taxon>Methanobacteriota</taxon>
        <taxon>Methanomada group</taxon>
        <taxon>Methanobacteria</taxon>
        <taxon>Methanobacteriales</taxon>
        <taxon>Methanobacteriaceae</taxon>
        <taxon>Methanobacterium</taxon>
    </lineage>
</organism>
<dbReference type="AlphaFoldDB" id="K2R2V4"/>
<evidence type="ECO:0000256" key="1">
    <source>
        <dbReference type="ARBA" id="ARBA00004141"/>
    </source>
</evidence>
<sequence>MVNEFIIEAKNLFKSFGDFVAVDNLNLKIKRGEVFGFLGPNGAGKTTSIKMMVGLLRPTGGEILIDGEDIAHADRLKIGICPQDIVLWESLTCKESLKFMGQMYEVPEDILKTRVKNLLEDLILTDKANTMVSNLSGGMKRRLNLAMALIHSPEIVVLDEPSEGLDPQSRRVLWNFIRSLRDNEGKTVILTTHLMDEADGLSDRIAIIDHGKLLRLDTPENLKKEFGEGDIVEIHLADSKMNQEVIFRLKTIENIDSITEVDGKINIKTLNAVGKLPEIMNKVQEMNNEIADLSLHPNTLEDVFIELTGTSLRE</sequence>
<protein>
    <submittedName>
        <fullName evidence="9">Sulfate-transporting ATPase</fullName>
    </submittedName>
</protein>
<dbReference type="PROSITE" id="PS00211">
    <property type="entry name" value="ABC_TRANSPORTER_1"/>
    <property type="match status" value="1"/>
</dbReference>
<evidence type="ECO:0000256" key="7">
    <source>
        <dbReference type="ARBA" id="ARBA00023136"/>
    </source>
</evidence>
<reference evidence="9 10" key="1">
    <citation type="journal article" date="2012" name="J. Bacteriol.">
        <title>Draft genome sequence of Methanobacterium formicicum DSM 3637, an archaebacterium isolated from the methane producer amoeba Pelomyxa palustris.</title>
        <authorList>
            <person name="Gutierrez G."/>
        </authorList>
    </citation>
    <scope>NUCLEOTIDE SEQUENCE [LARGE SCALE GENOMIC DNA]</scope>
    <source>
        <strain evidence="10">DSM 3637 / PP1</strain>
    </source>
</reference>
<keyword evidence="7" id="KW-0472">Membrane</keyword>
<dbReference type="InterPro" id="IPR003593">
    <property type="entry name" value="AAA+_ATPase"/>
</dbReference>
<evidence type="ECO:0000256" key="5">
    <source>
        <dbReference type="ARBA" id="ARBA00022840"/>
    </source>
</evidence>
<dbReference type="EMBL" id="AMPO01000006">
    <property type="protein sequence ID" value="EKF85567.1"/>
    <property type="molecule type" value="Genomic_DNA"/>
</dbReference>
<comment type="caution">
    <text evidence="9">The sequence shown here is derived from an EMBL/GenBank/DDBJ whole genome shotgun (WGS) entry which is preliminary data.</text>
</comment>
<dbReference type="PROSITE" id="PS50893">
    <property type="entry name" value="ABC_TRANSPORTER_2"/>
    <property type="match status" value="1"/>
</dbReference>
<dbReference type="Pfam" id="PF00005">
    <property type="entry name" value="ABC_tran"/>
    <property type="match status" value="1"/>
</dbReference>
<evidence type="ECO:0000256" key="6">
    <source>
        <dbReference type="ARBA" id="ARBA00022989"/>
    </source>
</evidence>
<feature type="domain" description="ABC transporter" evidence="8">
    <location>
        <begin position="7"/>
        <end position="235"/>
    </location>
</feature>
<evidence type="ECO:0000313" key="10">
    <source>
        <dbReference type="Proteomes" id="UP000007360"/>
    </source>
</evidence>
<evidence type="ECO:0000259" key="8">
    <source>
        <dbReference type="PROSITE" id="PS50893"/>
    </source>
</evidence>
<name>K2R2V4_METFP</name>
<keyword evidence="6" id="KW-1133">Transmembrane helix</keyword>
<dbReference type="InterPro" id="IPR003439">
    <property type="entry name" value="ABC_transporter-like_ATP-bd"/>
</dbReference>
<proteinExistence type="predicted"/>
<evidence type="ECO:0000256" key="4">
    <source>
        <dbReference type="ARBA" id="ARBA00022741"/>
    </source>
</evidence>
<dbReference type="PANTHER" id="PTHR43582">
    <property type="entry name" value="LINEARMYCIN RESISTANCE ATP-BINDING PROTEIN LNRL"/>
    <property type="match status" value="1"/>
</dbReference>
<dbReference type="InterPro" id="IPR027417">
    <property type="entry name" value="P-loop_NTPase"/>
</dbReference>
<dbReference type="Proteomes" id="UP000007360">
    <property type="component" value="Unassembled WGS sequence"/>
</dbReference>
<evidence type="ECO:0000256" key="2">
    <source>
        <dbReference type="ARBA" id="ARBA00022448"/>
    </source>
</evidence>
<dbReference type="SMART" id="SM00382">
    <property type="entry name" value="AAA"/>
    <property type="match status" value="1"/>
</dbReference>
<gene>
    <name evidence="9" type="ORF">A994_07541</name>
</gene>
<accession>K2R2V4</accession>
<dbReference type="PANTHER" id="PTHR43582:SF2">
    <property type="entry name" value="LINEARMYCIN RESISTANCE ATP-BINDING PROTEIN LNRL"/>
    <property type="match status" value="1"/>
</dbReference>
<dbReference type="GO" id="GO:0016020">
    <property type="term" value="C:membrane"/>
    <property type="evidence" value="ECO:0007669"/>
    <property type="project" value="UniProtKB-SubCell"/>
</dbReference>
<dbReference type="Gene3D" id="3.40.50.300">
    <property type="entry name" value="P-loop containing nucleotide triphosphate hydrolases"/>
    <property type="match status" value="1"/>
</dbReference>
<dbReference type="PATRIC" id="fig|1204725.3.peg.1512"/>
<keyword evidence="2" id="KW-0813">Transport</keyword>